<protein>
    <submittedName>
        <fullName evidence="2">Uncharacterized protein</fullName>
    </submittedName>
</protein>
<name>A0A1G2LQI9_9BACT</name>
<sequence>MSLKFLTSDRPETKIFRDESNFAIQSIKMKKINFLEIFLEKSGSFIKLRPNFENEIRPLFYWKVIISFFIFLFIIVLALDVFIFWHLNKVETRESGAILNNIKEIDKDKLGEIIKEIDAKEKEFEKLILKKPEIKDPSLYR</sequence>
<feature type="transmembrane region" description="Helical" evidence="1">
    <location>
        <begin position="60"/>
        <end position="85"/>
    </location>
</feature>
<evidence type="ECO:0000313" key="3">
    <source>
        <dbReference type="Proteomes" id="UP000178302"/>
    </source>
</evidence>
<proteinExistence type="predicted"/>
<dbReference type="Proteomes" id="UP000178302">
    <property type="component" value="Unassembled WGS sequence"/>
</dbReference>
<keyword evidence="1" id="KW-0812">Transmembrane</keyword>
<keyword evidence="1" id="KW-0472">Membrane</keyword>
<keyword evidence="1" id="KW-1133">Transmembrane helix</keyword>
<comment type="caution">
    <text evidence="2">The sequence shown here is derived from an EMBL/GenBank/DDBJ whole genome shotgun (WGS) entry which is preliminary data.</text>
</comment>
<gene>
    <name evidence="2" type="ORF">A2909_01000</name>
</gene>
<accession>A0A1G2LQI9</accession>
<organism evidence="2 3">
    <name type="scientific">Candidatus Tagabacteria bacterium RIFCSPLOWO2_01_FULL_39_11</name>
    <dbReference type="NCBI Taxonomy" id="1802295"/>
    <lineage>
        <taxon>Bacteria</taxon>
        <taxon>Candidatus Tagaibacteriota</taxon>
    </lineage>
</organism>
<reference evidence="2 3" key="1">
    <citation type="journal article" date="2016" name="Nat. Commun.">
        <title>Thousands of microbial genomes shed light on interconnected biogeochemical processes in an aquifer system.</title>
        <authorList>
            <person name="Anantharaman K."/>
            <person name="Brown C.T."/>
            <person name="Hug L.A."/>
            <person name="Sharon I."/>
            <person name="Castelle C.J."/>
            <person name="Probst A.J."/>
            <person name="Thomas B.C."/>
            <person name="Singh A."/>
            <person name="Wilkins M.J."/>
            <person name="Karaoz U."/>
            <person name="Brodie E.L."/>
            <person name="Williams K.H."/>
            <person name="Hubbard S.S."/>
            <person name="Banfield J.F."/>
        </authorList>
    </citation>
    <scope>NUCLEOTIDE SEQUENCE [LARGE SCALE GENOMIC DNA]</scope>
</reference>
<dbReference type="AlphaFoldDB" id="A0A1G2LQI9"/>
<evidence type="ECO:0000313" key="2">
    <source>
        <dbReference type="EMBL" id="OHA13876.1"/>
    </source>
</evidence>
<evidence type="ECO:0000256" key="1">
    <source>
        <dbReference type="SAM" id="Phobius"/>
    </source>
</evidence>
<dbReference type="EMBL" id="MHQZ01000022">
    <property type="protein sequence ID" value="OHA13876.1"/>
    <property type="molecule type" value="Genomic_DNA"/>
</dbReference>